<dbReference type="PANTHER" id="PTHR47032">
    <property type="entry name" value="UDP-D-XYLOSE:L-FUCOSE ALPHA-1,3-D-XYLOSYLTRANSFERASE-RELATED"/>
    <property type="match status" value="1"/>
</dbReference>
<keyword evidence="2" id="KW-0472">Membrane</keyword>
<keyword evidence="5" id="KW-1185">Reference proteome</keyword>
<evidence type="ECO:0000313" key="4">
    <source>
        <dbReference type="EMBL" id="GBG61565.1"/>
    </source>
</evidence>
<dbReference type="OrthoDB" id="540503at2759"/>
<dbReference type="PANTHER" id="PTHR47032:SF1">
    <property type="entry name" value="UDP-D-XYLOSE:L-FUCOSE ALPHA-1,3-D-XYLOSYLTRANSFERASE-RELATED"/>
    <property type="match status" value="1"/>
</dbReference>
<keyword evidence="2" id="KW-1133">Transmembrane helix</keyword>
<feature type="compositionally biased region" description="Basic and acidic residues" evidence="1">
    <location>
        <begin position="74"/>
        <end position="91"/>
    </location>
</feature>
<sequence>MTVHQQWTVPRLMGLAVFLLVLMVIWFNWEITWASLTPNCRPCRRYARPVAIDDVAEVRFASKHIPTLSLWINDHNELPPEHEDKPQEEAGRSTGESWNTSQLTSTEHSKYAVPAPSPSSAVRAPPSRHSPENRAQPDGEVQHFDKEPEPKRPETDAAIEWTTMTELGSVLKRIAVERVVIVCTVNQGYWDLFLNWLISLHKVGLSDRVLVFAEDIATWHRLQRHWPGHTVLFRTTETEPAVMDSGSIPQTQKWLEFGSTGYGELVTRRPSRILACLEHGYSVLYSDIDVVFAKNPFPYFTGHADGYFSHDGVVEKFAMNGSDRLPPPPVKLNFCTHFLLFRPTPPSIEVLQRWTMKLRQRNTTKNQHAFNDVLEEIRSADDSFFHFRVLPSASFPSGKMVGDGYVTKEWRESGGGDIVVFHANYHYGQGKVDVLKRYNFWFLNGSETSNLGGEANGQLDSWPSSFSQQ</sequence>
<accession>A0A388JUV1</accession>
<feature type="region of interest" description="Disordered" evidence="1">
    <location>
        <begin position="74"/>
        <end position="156"/>
    </location>
</feature>
<dbReference type="EMBL" id="BFEA01000021">
    <property type="protein sequence ID" value="GBG61565.1"/>
    <property type="molecule type" value="Genomic_DNA"/>
</dbReference>
<comment type="caution">
    <text evidence="4">The sequence shown here is derived from an EMBL/GenBank/DDBJ whole genome shotgun (WGS) entry which is preliminary data.</text>
</comment>
<dbReference type="Pfam" id="PF03407">
    <property type="entry name" value="Nucleotid_trans"/>
    <property type="match status" value="1"/>
</dbReference>
<reference evidence="4 5" key="1">
    <citation type="journal article" date="2018" name="Cell">
        <title>The Chara Genome: Secondary Complexity and Implications for Plant Terrestrialization.</title>
        <authorList>
            <person name="Nishiyama T."/>
            <person name="Sakayama H."/>
            <person name="Vries J.D."/>
            <person name="Buschmann H."/>
            <person name="Saint-Marcoux D."/>
            <person name="Ullrich K.K."/>
            <person name="Haas F.B."/>
            <person name="Vanderstraeten L."/>
            <person name="Becker D."/>
            <person name="Lang D."/>
            <person name="Vosolsobe S."/>
            <person name="Rombauts S."/>
            <person name="Wilhelmsson P.K.I."/>
            <person name="Janitza P."/>
            <person name="Kern R."/>
            <person name="Heyl A."/>
            <person name="Rumpler F."/>
            <person name="Villalobos L.I.A.C."/>
            <person name="Clay J.M."/>
            <person name="Skokan R."/>
            <person name="Toyoda A."/>
            <person name="Suzuki Y."/>
            <person name="Kagoshima H."/>
            <person name="Schijlen E."/>
            <person name="Tajeshwar N."/>
            <person name="Catarino B."/>
            <person name="Hetherington A.J."/>
            <person name="Saltykova A."/>
            <person name="Bonnot C."/>
            <person name="Breuninger H."/>
            <person name="Symeonidi A."/>
            <person name="Radhakrishnan G.V."/>
            <person name="Van Nieuwerburgh F."/>
            <person name="Deforce D."/>
            <person name="Chang C."/>
            <person name="Karol K.G."/>
            <person name="Hedrich R."/>
            <person name="Ulvskov P."/>
            <person name="Glockner G."/>
            <person name="Delwiche C.F."/>
            <person name="Petrasek J."/>
            <person name="Van de Peer Y."/>
            <person name="Friml J."/>
            <person name="Beilby M."/>
            <person name="Dolan L."/>
            <person name="Kohara Y."/>
            <person name="Sugano S."/>
            <person name="Fujiyama A."/>
            <person name="Delaux P.-M."/>
            <person name="Quint M."/>
            <person name="TheiBen G."/>
            <person name="Hagemann M."/>
            <person name="Harholt J."/>
            <person name="Dunand C."/>
            <person name="Zachgo S."/>
            <person name="Langdale J."/>
            <person name="Maumus F."/>
            <person name="Straeten D.V.D."/>
            <person name="Gould S.B."/>
            <person name="Rensing S.A."/>
        </authorList>
    </citation>
    <scope>NUCLEOTIDE SEQUENCE [LARGE SCALE GENOMIC DNA]</scope>
    <source>
        <strain evidence="4 5">S276</strain>
    </source>
</reference>
<proteinExistence type="predicted"/>
<keyword evidence="4" id="KW-0808">Transferase</keyword>
<dbReference type="STRING" id="69332.A0A388JUV1"/>
<evidence type="ECO:0000313" key="5">
    <source>
        <dbReference type="Proteomes" id="UP000265515"/>
    </source>
</evidence>
<evidence type="ECO:0000256" key="1">
    <source>
        <dbReference type="SAM" id="MobiDB-lite"/>
    </source>
</evidence>
<dbReference type="GO" id="GO:0005794">
    <property type="term" value="C:Golgi apparatus"/>
    <property type="evidence" value="ECO:0007669"/>
    <property type="project" value="TreeGrafter"/>
</dbReference>
<dbReference type="Proteomes" id="UP000265515">
    <property type="component" value="Unassembled WGS sequence"/>
</dbReference>
<feature type="compositionally biased region" description="Polar residues" evidence="1">
    <location>
        <begin position="94"/>
        <end position="106"/>
    </location>
</feature>
<dbReference type="GO" id="GO:0016757">
    <property type="term" value="F:glycosyltransferase activity"/>
    <property type="evidence" value="ECO:0007669"/>
    <property type="project" value="TreeGrafter"/>
</dbReference>
<dbReference type="AlphaFoldDB" id="A0A388JUV1"/>
<dbReference type="InterPro" id="IPR005069">
    <property type="entry name" value="Nucl-diP-sugar_transferase"/>
</dbReference>
<protein>
    <submittedName>
        <fullName evidence="4">GT77-family glycosyltransferase</fullName>
    </submittedName>
</protein>
<feature type="compositionally biased region" description="Basic and acidic residues" evidence="1">
    <location>
        <begin position="129"/>
        <end position="155"/>
    </location>
</feature>
<organism evidence="4 5">
    <name type="scientific">Chara braunii</name>
    <name type="common">Braun's stonewort</name>
    <dbReference type="NCBI Taxonomy" id="69332"/>
    <lineage>
        <taxon>Eukaryota</taxon>
        <taxon>Viridiplantae</taxon>
        <taxon>Streptophyta</taxon>
        <taxon>Charophyceae</taxon>
        <taxon>Charales</taxon>
        <taxon>Characeae</taxon>
        <taxon>Chara</taxon>
    </lineage>
</organism>
<feature type="transmembrane region" description="Helical" evidence="2">
    <location>
        <begin position="12"/>
        <end position="29"/>
    </location>
</feature>
<evidence type="ECO:0000256" key="2">
    <source>
        <dbReference type="SAM" id="Phobius"/>
    </source>
</evidence>
<keyword evidence="2" id="KW-0812">Transmembrane</keyword>
<dbReference type="InterPro" id="IPR052636">
    <property type="entry name" value="UDP-D-xylose:L-fucose_XylT"/>
</dbReference>
<dbReference type="Gramene" id="GBG61565">
    <property type="protein sequence ID" value="GBG61565"/>
    <property type="gene ID" value="CBR_g22362"/>
</dbReference>
<name>A0A388JUV1_CHABU</name>
<gene>
    <name evidence="4" type="ORF">CBR_g22362</name>
</gene>
<evidence type="ECO:0000259" key="3">
    <source>
        <dbReference type="Pfam" id="PF03407"/>
    </source>
</evidence>
<feature type="compositionally biased region" description="Low complexity" evidence="1">
    <location>
        <begin position="112"/>
        <end position="127"/>
    </location>
</feature>
<feature type="domain" description="Nucleotide-diphospho-sugar transferase" evidence="3">
    <location>
        <begin position="206"/>
        <end position="434"/>
    </location>
</feature>